<organism evidence="1 2">
    <name type="scientific">Sphingomonas sanguinis</name>
    <dbReference type="NCBI Taxonomy" id="33051"/>
    <lineage>
        <taxon>Bacteria</taxon>
        <taxon>Pseudomonadati</taxon>
        <taxon>Pseudomonadota</taxon>
        <taxon>Alphaproteobacteria</taxon>
        <taxon>Sphingomonadales</taxon>
        <taxon>Sphingomonadaceae</taxon>
        <taxon>Sphingomonas</taxon>
    </lineage>
</organism>
<dbReference type="AlphaFoldDB" id="A0A147HVV5"/>
<sequence length="79" mass="8641">MAVAQETLPADVVAFKVRRDECDHFRGEDADDEARAAQLEQELNRTCKGTDSALAGLRRRYAANAAVIAALANYESDVE</sequence>
<gene>
    <name evidence="1" type="ORF">NS319_11680</name>
</gene>
<dbReference type="Proteomes" id="UP000072867">
    <property type="component" value="Unassembled WGS sequence"/>
</dbReference>
<proteinExistence type="predicted"/>
<accession>A0A147HVV5</accession>
<comment type="caution">
    <text evidence="1">The sequence shown here is derived from an EMBL/GenBank/DDBJ whole genome shotgun (WGS) entry which is preliminary data.</text>
</comment>
<dbReference type="PATRIC" id="fig|33051.3.peg.3541"/>
<protein>
    <submittedName>
        <fullName evidence="1">Uncharacterized protein</fullName>
    </submittedName>
</protein>
<reference evidence="1 2" key="1">
    <citation type="journal article" date="2016" name="Front. Microbiol.">
        <title>Genomic Resource of Rice Seed Associated Bacteria.</title>
        <authorList>
            <person name="Midha S."/>
            <person name="Bansal K."/>
            <person name="Sharma S."/>
            <person name="Kumar N."/>
            <person name="Patil P.P."/>
            <person name="Chaudhry V."/>
            <person name="Patil P.B."/>
        </authorList>
    </citation>
    <scope>NUCLEOTIDE SEQUENCE [LARGE SCALE GENOMIC DNA]</scope>
    <source>
        <strain evidence="1 2">NS319</strain>
    </source>
</reference>
<evidence type="ECO:0000313" key="2">
    <source>
        <dbReference type="Proteomes" id="UP000072867"/>
    </source>
</evidence>
<name>A0A147HVV5_9SPHN</name>
<evidence type="ECO:0000313" key="1">
    <source>
        <dbReference type="EMBL" id="KTT69018.1"/>
    </source>
</evidence>
<dbReference type="EMBL" id="LDTD01000079">
    <property type="protein sequence ID" value="KTT69018.1"/>
    <property type="molecule type" value="Genomic_DNA"/>
</dbReference>